<proteinExistence type="predicted"/>
<sequence length="335" mass="37301">MTKPSQVRCTDRYSPTLLSYSPTHLPPTLLLLTPNYLLLYLPLPATNILLHAGDLTKVGHKHEHLSLLSTLQSAAAELKLVIPGNHDITLDAPYYTSKGHLRHRHRTDHTAPSVHANTAHNISAGKHEEGAIEDPDDIKRLYTSAEAWEAGIRYLEEGVHVFRLTSGVRFTVYASPFTPEFCDWAFAYERGVDRERDSPPQNPIPSHPSIDIILTHGPPYGILDQVVPSHASVGCEHLYRAVKRARPRLHVFGHIHEGYGARRVEWSTGNESMIQCDEQTTLQEGCARVDLSKDGGAGLRFGDETLFVNASIMTVQYHPVNAPWVVELDLPVGEE</sequence>
<dbReference type="InterPro" id="IPR051693">
    <property type="entry name" value="UPF0046_metallophosphoest"/>
</dbReference>
<name>A0A317WF91_9EURO</name>
<keyword evidence="3" id="KW-1185">Reference proteome</keyword>
<evidence type="ECO:0000313" key="2">
    <source>
        <dbReference type="EMBL" id="PWY82910.1"/>
    </source>
</evidence>
<dbReference type="GO" id="GO:0016787">
    <property type="term" value="F:hydrolase activity"/>
    <property type="evidence" value="ECO:0007669"/>
    <property type="project" value="InterPro"/>
</dbReference>
<dbReference type="Proteomes" id="UP000247233">
    <property type="component" value="Unassembled WGS sequence"/>
</dbReference>
<evidence type="ECO:0000259" key="1">
    <source>
        <dbReference type="Pfam" id="PF00149"/>
    </source>
</evidence>
<dbReference type="Gene3D" id="3.60.21.10">
    <property type="match status" value="1"/>
</dbReference>
<dbReference type="AlphaFoldDB" id="A0A317WF91"/>
<dbReference type="PANTHER" id="PTHR12905">
    <property type="entry name" value="METALLOPHOSPHOESTERASE"/>
    <property type="match status" value="1"/>
</dbReference>
<comment type="caution">
    <text evidence="2">The sequence shown here is derived from an EMBL/GenBank/DDBJ whole genome shotgun (WGS) entry which is preliminary data.</text>
</comment>
<dbReference type="OrthoDB" id="630188at2759"/>
<feature type="domain" description="Calcineurin-like phosphoesterase" evidence="1">
    <location>
        <begin position="45"/>
        <end position="257"/>
    </location>
</feature>
<organism evidence="2 3">
    <name type="scientific">Aspergillus heteromorphus CBS 117.55</name>
    <dbReference type="NCBI Taxonomy" id="1448321"/>
    <lineage>
        <taxon>Eukaryota</taxon>
        <taxon>Fungi</taxon>
        <taxon>Dikarya</taxon>
        <taxon>Ascomycota</taxon>
        <taxon>Pezizomycotina</taxon>
        <taxon>Eurotiomycetes</taxon>
        <taxon>Eurotiomycetidae</taxon>
        <taxon>Eurotiales</taxon>
        <taxon>Aspergillaceae</taxon>
        <taxon>Aspergillus</taxon>
        <taxon>Aspergillus subgen. Circumdati</taxon>
    </lineage>
</organism>
<dbReference type="EMBL" id="MSFL01000011">
    <property type="protein sequence ID" value="PWY82910.1"/>
    <property type="molecule type" value="Genomic_DNA"/>
</dbReference>
<dbReference type="InterPro" id="IPR004843">
    <property type="entry name" value="Calcineurin-like_PHP"/>
</dbReference>
<evidence type="ECO:0000313" key="3">
    <source>
        <dbReference type="Proteomes" id="UP000247233"/>
    </source>
</evidence>
<accession>A0A317WF91</accession>
<dbReference type="RefSeq" id="XP_025399624.1">
    <property type="nucleotide sequence ID" value="XM_025544769.1"/>
</dbReference>
<gene>
    <name evidence="2" type="ORF">BO70DRAFT_370903</name>
</gene>
<dbReference type="InterPro" id="IPR029052">
    <property type="entry name" value="Metallo-depent_PP-like"/>
</dbReference>
<dbReference type="Pfam" id="PF00149">
    <property type="entry name" value="Metallophos"/>
    <property type="match status" value="1"/>
</dbReference>
<reference evidence="2 3" key="1">
    <citation type="submission" date="2016-12" db="EMBL/GenBank/DDBJ databases">
        <title>The genomes of Aspergillus section Nigri reveals drivers in fungal speciation.</title>
        <authorList>
            <consortium name="DOE Joint Genome Institute"/>
            <person name="Vesth T.C."/>
            <person name="Nybo J."/>
            <person name="Theobald S."/>
            <person name="Brandl J."/>
            <person name="Frisvad J.C."/>
            <person name="Nielsen K.F."/>
            <person name="Lyhne E.K."/>
            <person name="Kogle M.E."/>
            <person name="Kuo A."/>
            <person name="Riley R."/>
            <person name="Clum A."/>
            <person name="Nolan M."/>
            <person name="Lipzen A."/>
            <person name="Salamov A."/>
            <person name="Henrissat B."/>
            <person name="Wiebenga A."/>
            <person name="De Vries R.P."/>
            <person name="Grigoriev I.V."/>
            <person name="Mortensen U.H."/>
            <person name="Andersen M.R."/>
            <person name="Baker S.E."/>
        </authorList>
    </citation>
    <scope>NUCLEOTIDE SEQUENCE [LARGE SCALE GENOMIC DNA]</scope>
    <source>
        <strain evidence="2 3">CBS 117.55</strain>
    </source>
</reference>
<protein>
    <recommendedName>
        <fullName evidence="1">Calcineurin-like phosphoesterase domain-containing protein</fullName>
    </recommendedName>
</protein>
<dbReference type="GeneID" id="37067006"/>
<dbReference type="VEuPathDB" id="FungiDB:BO70DRAFT_370903"/>
<dbReference type="PANTHER" id="PTHR12905:SF0">
    <property type="entry name" value="CALCINEURIN-LIKE PHOSPHOESTERASE DOMAIN-CONTAINING PROTEIN"/>
    <property type="match status" value="1"/>
</dbReference>
<dbReference type="SUPFAM" id="SSF56300">
    <property type="entry name" value="Metallo-dependent phosphatases"/>
    <property type="match status" value="1"/>
</dbReference>